<dbReference type="Proteomes" id="UP000503339">
    <property type="component" value="Chromosome"/>
</dbReference>
<accession>A0A6M7UHN9</accession>
<organism evidence="1 2">
    <name type="scientific">Mesorhizobium erdmanii</name>
    <dbReference type="NCBI Taxonomy" id="1777866"/>
    <lineage>
        <taxon>Bacteria</taxon>
        <taxon>Pseudomonadati</taxon>
        <taxon>Pseudomonadota</taxon>
        <taxon>Alphaproteobacteria</taxon>
        <taxon>Hyphomicrobiales</taxon>
        <taxon>Phyllobacteriaceae</taxon>
        <taxon>Mesorhizobium</taxon>
    </lineage>
</organism>
<keyword evidence="2" id="KW-1185">Reference proteome</keyword>
<dbReference type="EMBL" id="CP033361">
    <property type="protein sequence ID" value="QKC77489.1"/>
    <property type="molecule type" value="Genomic_DNA"/>
</dbReference>
<dbReference type="AlphaFoldDB" id="A0A6M7UHN9"/>
<protein>
    <submittedName>
        <fullName evidence="1">Uncharacterized protein</fullName>
    </submittedName>
</protein>
<gene>
    <name evidence="1" type="ORF">EB233_19925</name>
</gene>
<evidence type="ECO:0000313" key="2">
    <source>
        <dbReference type="Proteomes" id="UP000503339"/>
    </source>
</evidence>
<dbReference type="KEGG" id="merd:EB233_19925"/>
<evidence type="ECO:0000313" key="1">
    <source>
        <dbReference type="EMBL" id="QKC77489.1"/>
    </source>
</evidence>
<sequence length="84" mass="8683">MTLKTTSGSAVSILVTTDFTRNLPSGSSLEVIQSGAGQVTFVEGEGVTINSPETLAIAKQHARAVLTLTDEQDVLSVAGYMQAA</sequence>
<proteinExistence type="predicted"/>
<dbReference type="RefSeq" id="WP_064988705.1">
    <property type="nucleotide sequence ID" value="NZ_CP033361.1"/>
</dbReference>
<reference evidence="1 2" key="1">
    <citation type="submission" date="2018-10" db="EMBL/GenBank/DDBJ databases">
        <authorList>
            <person name="Perry B.J."/>
            <person name="Sullivan J.T."/>
            <person name="Murphy R.J.T."/>
            <person name="Ramsay J.P."/>
            <person name="Ronson C.W."/>
        </authorList>
    </citation>
    <scope>NUCLEOTIDE SEQUENCE [LARGE SCALE GENOMIC DNA]</scope>
    <source>
        <strain evidence="1 2">NZP2014</strain>
    </source>
</reference>
<name>A0A6M7UHN9_9HYPH</name>